<name>A0A1Y0I6J6_9GAMM</name>
<dbReference type="AlphaFoldDB" id="A0A1Y0I6J6"/>
<gene>
    <name evidence="2" type="ORF">OLMES_1734</name>
</gene>
<evidence type="ECO:0000313" key="2">
    <source>
        <dbReference type="EMBL" id="ARU55809.1"/>
    </source>
</evidence>
<proteinExistence type="predicted"/>
<dbReference type="InterPro" id="IPR025411">
    <property type="entry name" value="DUF4136"/>
</dbReference>
<evidence type="ECO:0000259" key="1">
    <source>
        <dbReference type="Pfam" id="PF13590"/>
    </source>
</evidence>
<organism evidence="2 3">
    <name type="scientific">Oleiphilus messinensis</name>
    <dbReference type="NCBI Taxonomy" id="141451"/>
    <lineage>
        <taxon>Bacteria</taxon>
        <taxon>Pseudomonadati</taxon>
        <taxon>Pseudomonadota</taxon>
        <taxon>Gammaproteobacteria</taxon>
        <taxon>Oceanospirillales</taxon>
        <taxon>Oleiphilaceae</taxon>
        <taxon>Oleiphilus</taxon>
    </lineage>
</organism>
<reference evidence="2 3" key="1">
    <citation type="submission" date="2017-05" db="EMBL/GenBank/DDBJ databases">
        <title>Genomic insights into alkan degradation activity of Oleiphilus messinensis.</title>
        <authorList>
            <person name="Kozyavkin S.A."/>
            <person name="Slesarev A.I."/>
            <person name="Golyshin P.N."/>
            <person name="Korzhenkov A."/>
            <person name="Golyshina O.N."/>
            <person name="Toshchakov S.V."/>
        </authorList>
    </citation>
    <scope>NUCLEOTIDE SEQUENCE [LARGE SCALE GENOMIC DNA]</scope>
    <source>
        <strain evidence="2 3">ME102</strain>
    </source>
</reference>
<dbReference type="EMBL" id="CP021425">
    <property type="protein sequence ID" value="ARU55809.1"/>
    <property type="molecule type" value="Genomic_DNA"/>
</dbReference>
<protein>
    <recommendedName>
        <fullName evidence="1">DUF4136 domain-containing protein</fullName>
    </recommendedName>
</protein>
<sequence length="208" mass="23959">MRDLINTDRPVRRAINPSLIYAFALVWGLSLLSGCQSFEILNDRNSAASFQNLKTYAFVRTDPERRITESESQQAEQSWPVSLDEGRVRQALQRVLQQKGYEYRPGEEVDMLVRVKIENELRFRARPLAQPLISSRFRDFPGGGDVTWEPYQGTQIVIEVQDRSEQVILWQGKARSPGFDKMSPRKRDQEVARQVDAMLKSFPAALEN</sequence>
<dbReference type="KEGG" id="ome:OLMES_1734"/>
<dbReference type="Pfam" id="PF13590">
    <property type="entry name" value="DUF4136"/>
    <property type="match status" value="1"/>
</dbReference>
<dbReference type="Gene3D" id="3.30.160.670">
    <property type="match status" value="1"/>
</dbReference>
<accession>A0A1Y0I6J6</accession>
<feature type="domain" description="DUF4136" evidence="1">
    <location>
        <begin position="43"/>
        <end position="203"/>
    </location>
</feature>
<dbReference type="RefSeq" id="WP_087460872.1">
    <property type="nucleotide sequence ID" value="NZ_CP021425.1"/>
</dbReference>
<keyword evidence="3" id="KW-1185">Reference proteome</keyword>
<dbReference type="Proteomes" id="UP000196027">
    <property type="component" value="Chromosome"/>
</dbReference>
<evidence type="ECO:0000313" key="3">
    <source>
        <dbReference type="Proteomes" id="UP000196027"/>
    </source>
</evidence>
<dbReference type="PROSITE" id="PS51257">
    <property type="entry name" value="PROKAR_LIPOPROTEIN"/>
    <property type="match status" value="1"/>
</dbReference>